<dbReference type="AlphaFoldDB" id="A0AAE3G4I3"/>
<sequence length="584" mass="64213">MTKSSAATATTTGFASVNPARLPARGANRQLFDERASAVASWQAGLPLADIPETARLLMDGLDRLQGAGLSPGRRIAILQQLETTADYVVDGLRRHYLHQSFPLPGRSQRAANLSRHLRETMARGYRSALLYAETRGGLSSRSRTLALTALARCIEQCLLESWLVYESPPIGAWRLLHSIRLEARRLGLNARRCRMRTATVTLDQLYQRALLTSAAGPYRMARSRVLRAHELLLRVAPDAVLTAQAGNSAESPLYFVDTDGDHGPQPVISNNTGDEARYLYLGTAAVVDSLLEQASPRGVLWWQRRPAADDAHLLRSLAAAYGSPRRRHYQRSGSRTRAVVIVGLTHIHRALSQQQADQDIPHAASQFAGRNLQGHDDHDVWNLIYPAEDGNGLALQDDDQIDLPAPAPTDQSEHFWQLVNLSAGGYCLLSEPDTASRAQVGEPVLITELTGSGEAPRQLGIIRWLRRDPDAGGQIGVQIIAPEPHPVYTRAEQADGRLSDPSRSLLVPAVKVTRQPVTLMTPPLHYHSSRRVSMLGQGKSAYMRLTRELERTDGLAQFVFERTEGASREAADSDAKDNLWADI</sequence>
<evidence type="ECO:0000313" key="2">
    <source>
        <dbReference type="Proteomes" id="UP001205843"/>
    </source>
</evidence>
<evidence type="ECO:0008006" key="3">
    <source>
        <dbReference type="Google" id="ProtNLM"/>
    </source>
</evidence>
<dbReference type="EMBL" id="JALJXV010000002">
    <property type="protein sequence ID" value="MCP1673737.1"/>
    <property type="molecule type" value="Genomic_DNA"/>
</dbReference>
<keyword evidence="2" id="KW-1185">Reference proteome</keyword>
<gene>
    <name evidence="1" type="ORF">J2T57_000836</name>
</gene>
<evidence type="ECO:0000313" key="1">
    <source>
        <dbReference type="EMBL" id="MCP1673737.1"/>
    </source>
</evidence>
<name>A0AAE3G4I3_9GAMM</name>
<organism evidence="1 2">
    <name type="scientific">Natronocella acetinitrilica</name>
    <dbReference type="NCBI Taxonomy" id="414046"/>
    <lineage>
        <taxon>Bacteria</taxon>
        <taxon>Pseudomonadati</taxon>
        <taxon>Pseudomonadota</taxon>
        <taxon>Gammaproteobacteria</taxon>
        <taxon>Chromatiales</taxon>
        <taxon>Ectothiorhodospiraceae</taxon>
        <taxon>Natronocella</taxon>
    </lineage>
</organism>
<comment type="caution">
    <text evidence="1">The sequence shown here is derived from an EMBL/GenBank/DDBJ whole genome shotgun (WGS) entry which is preliminary data.</text>
</comment>
<dbReference type="Proteomes" id="UP001205843">
    <property type="component" value="Unassembled WGS sequence"/>
</dbReference>
<dbReference type="RefSeq" id="WP_253474677.1">
    <property type="nucleotide sequence ID" value="NZ_JALJXV010000002.1"/>
</dbReference>
<protein>
    <recommendedName>
        <fullName evidence="3">PilZ domain-containing protein</fullName>
    </recommendedName>
</protein>
<accession>A0AAE3G4I3</accession>
<reference evidence="1" key="1">
    <citation type="submission" date="2022-03" db="EMBL/GenBank/DDBJ databases">
        <title>Genomic Encyclopedia of Type Strains, Phase III (KMG-III): the genomes of soil and plant-associated and newly described type strains.</title>
        <authorList>
            <person name="Whitman W."/>
        </authorList>
    </citation>
    <scope>NUCLEOTIDE SEQUENCE</scope>
    <source>
        <strain evidence="1">ANL 6-2</strain>
    </source>
</reference>
<proteinExistence type="predicted"/>